<keyword evidence="2" id="KW-0732">Signal</keyword>
<feature type="region of interest" description="Disordered" evidence="1">
    <location>
        <begin position="54"/>
        <end position="80"/>
    </location>
</feature>
<accession>A0A2C9U7H3</accession>
<organism evidence="3 4">
    <name type="scientific">Manihot esculenta</name>
    <name type="common">Cassava</name>
    <name type="synonym">Jatropha manihot</name>
    <dbReference type="NCBI Taxonomy" id="3983"/>
    <lineage>
        <taxon>Eukaryota</taxon>
        <taxon>Viridiplantae</taxon>
        <taxon>Streptophyta</taxon>
        <taxon>Embryophyta</taxon>
        <taxon>Tracheophyta</taxon>
        <taxon>Spermatophyta</taxon>
        <taxon>Magnoliopsida</taxon>
        <taxon>eudicotyledons</taxon>
        <taxon>Gunneridae</taxon>
        <taxon>Pentapetalae</taxon>
        <taxon>rosids</taxon>
        <taxon>fabids</taxon>
        <taxon>Malpighiales</taxon>
        <taxon>Euphorbiaceae</taxon>
        <taxon>Crotonoideae</taxon>
        <taxon>Manihoteae</taxon>
        <taxon>Manihot</taxon>
    </lineage>
</organism>
<sequence>MEKRSFYLQFVCIIILLSFLFFSSESADHVTANHSKTPKLKEKSAMQQKYLGESKVSAIQNPPPPAYKAIGSRSPPGGTP</sequence>
<dbReference type="AlphaFoldDB" id="A0A2C9U7H3"/>
<protein>
    <submittedName>
        <fullName evidence="3">Uncharacterized protein</fullName>
    </submittedName>
</protein>
<evidence type="ECO:0000313" key="3">
    <source>
        <dbReference type="EMBL" id="OAY25431.1"/>
    </source>
</evidence>
<gene>
    <name evidence="3" type="ORF">MANES_17G094000v8</name>
</gene>
<dbReference type="Proteomes" id="UP000091857">
    <property type="component" value="Chromosome 17"/>
</dbReference>
<evidence type="ECO:0000256" key="2">
    <source>
        <dbReference type="SAM" id="SignalP"/>
    </source>
</evidence>
<name>A0A2C9U7H3_MANES</name>
<evidence type="ECO:0000256" key="1">
    <source>
        <dbReference type="SAM" id="MobiDB-lite"/>
    </source>
</evidence>
<reference evidence="4" key="1">
    <citation type="journal article" date="2016" name="Nat. Biotechnol.">
        <title>Sequencing wild and cultivated cassava and related species reveals extensive interspecific hybridization and genetic diversity.</title>
        <authorList>
            <person name="Bredeson J.V."/>
            <person name="Lyons J.B."/>
            <person name="Prochnik S.E."/>
            <person name="Wu G.A."/>
            <person name="Ha C.M."/>
            <person name="Edsinger-Gonzales E."/>
            <person name="Grimwood J."/>
            <person name="Schmutz J."/>
            <person name="Rabbi I.Y."/>
            <person name="Egesi C."/>
            <person name="Nauluvula P."/>
            <person name="Lebot V."/>
            <person name="Ndunguru J."/>
            <person name="Mkamilo G."/>
            <person name="Bart R.S."/>
            <person name="Setter T.L."/>
            <person name="Gleadow R.M."/>
            <person name="Kulakow P."/>
            <person name="Ferguson M.E."/>
            <person name="Rounsley S."/>
            <person name="Rokhsar D.S."/>
        </authorList>
    </citation>
    <scope>NUCLEOTIDE SEQUENCE [LARGE SCALE GENOMIC DNA]</scope>
    <source>
        <strain evidence="4">cv. AM560-2</strain>
    </source>
</reference>
<keyword evidence="4" id="KW-1185">Reference proteome</keyword>
<proteinExistence type="predicted"/>
<evidence type="ECO:0000313" key="4">
    <source>
        <dbReference type="Proteomes" id="UP000091857"/>
    </source>
</evidence>
<feature type="chain" id="PRO_5012542017" evidence="2">
    <location>
        <begin position="27"/>
        <end position="80"/>
    </location>
</feature>
<dbReference type="EMBL" id="CM004403">
    <property type="protein sequence ID" value="OAY25431.1"/>
    <property type="molecule type" value="Genomic_DNA"/>
</dbReference>
<comment type="caution">
    <text evidence="3">The sequence shown here is derived from an EMBL/GenBank/DDBJ whole genome shotgun (WGS) entry which is preliminary data.</text>
</comment>
<feature type="signal peptide" evidence="2">
    <location>
        <begin position="1"/>
        <end position="26"/>
    </location>
</feature>
<dbReference type="Gramene" id="Manes.17G094000.1.v8.1">
    <property type="protein sequence ID" value="Manes.17G094000.1.v8.1.CDS"/>
    <property type="gene ID" value="Manes.17G094000.v8.1"/>
</dbReference>